<evidence type="ECO:0000256" key="1">
    <source>
        <dbReference type="SAM" id="MobiDB-lite"/>
    </source>
</evidence>
<feature type="compositionally biased region" description="Basic and acidic residues" evidence="1">
    <location>
        <begin position="28"/>
        <end position="42"/>
    </location>
</feature>
<sequence>MQPVPSSTANFRNLLGLSSREVTTPRISARERDVPLREKETGPEGAEEEGFCVREWRSTASSFTCVFFSL</sequence>
<accession>A0A2P2P0A7</accession>
<feature type="region of interest" description="Disordered" evidence="1">
    <location>
        <begin position="22"/>
        <end position="49"/>
    </location>
</feature>
<name>A0A2P2P0A7_RHIMU</name>
<organism evidence="2">
    <name type="scientific">Rhizophora mucronata</name>
    <name type="common">Asiatic mangrove</name>
    <dbReference type="NCBI Taxonomy" id="61149"/>
    <lineage>
        <taxon>Eukaryota</taxon>
        <taxon>Viridiplantae</taxon>
        <taxon>Streptophyta</taxon>
        <taxon>Embryophyta</taxon>
        <taxon>Tracheophyta</taxon>
        <taxon>Spermatophyta</taxon>
        <taxon>Magnoliopsida</taxon>
        <taxon>eudicotyledons</taxon>
        <taxon>Gunneridae</taxon>
        <taxon>Pentapetalae</taxon>
        <taxon>rosids</taxon>
        <taxon>fabids</taxon>
        <taxon>Malpighiales</taxon>
        <taxon>Rhizophoraceae</taxon>
        <taxon>Rhizophora</taxon>
    </lineage>
</organism>
<protein>
    <submittedName>
        <fullName evidence="2">Uncharacterized protein</fullName>
    </submittedName>
</protein>
<evidence type="ECO:0000313" key="2">
    <source>
        <dbReference type="EMBL" id="MBX48177.1"/>
    </source>
</evidence>
<dbReference type="EMBL" id="GGEC01067693">
    <property type="protein sequence ID" value="MBX48177.1"/>
    <property type="molecule type" value="Transcribed_RNA"/>
</dbReference>
<dbReference type="AlphaFoldDB" id="A0A2P2P0A7"/>
<reference evidence="2" key="1">
    <citation type="submission" date="2018-02" db="EMBL/GenBank/DDBJ databases">
        <title>Rhizophora mucronata_Transcriptome.</title>
        <authorList>
            <person name="Meera S.P."/>
            <person name="Sreeshan A."/>
            <person name="Augustine A."/>
        </authorList>
    </citation>
    <scope>NUCLEOTIDE SEQUENCE</scope>
    <source>
        <tissue evidence="2">Leaf</tissue>
    </source>
</reference>
<proteinExistence type="predicted"/>